<accession>A0AA38CA41</accession>
<gene>
    <name evidence="1" type="ORF">KI387_042384</name>
</gene>
<evidence type="ECO:0000313" key="2">
    <source>
        <dbReference type="Proteomes" id="UP000824469"/>
    </source>
</evidence>
<dbReference type="Proteomes" id="UP000824469">
    <property type="component" value="Unassembled WGS sequence"/>
</dbReference>
<keyword evidence="2" id="KW-1185">Reference proteome</keyword>
<name>A0AA38CA41_TAXCH</name>
<feature type="non-terminal residue" evidence="1">
    <location>
        <position position="77"/>
    </location>
</feature>
<evidence type="ECO:0000313" key="1">
    <source>
        <dbReference type="EMBL" id="KAH9292428.1"/>
    </source>
</evidence>
<sequence>MVYGPPPISPGAPYLYMAGEPPPLYRSGYGYGRAALVMYIEGEENQSDQTACAIYEKRAAENQSDCAISGAGECGKE</sequence>
<comment type="caution">
    <text evidence="1">The sequence shown here is derived from an EMBL/GenBank/DDBJ whole genome shotgun (WGS) entry which is preliminary data.</text>
</comment>
<dbReference type="EMBL" id="JAHRHJ020003143">
    <property type="protein sequence ID" value="KAH9292428.1"/>
    <property type="molecule type" value="Genomic_DNA"/>
</dbReference>
<reference evidence="1 2" key="1">
    <citation type="journal article" date="2021" name="Nat. Plants">
        <title>The Taxus genome provides insights into paclitaxel biosynthesis.</title>
        <authorList>
            <person name="Xiong X."/>
            <person name="Gou J."/>
            <person name="Liao Q."/>
            <person name="Li Y."/>
            <person name="Zhou Q."/>
            <person name="Bi G."/>
            <person name="Li C."/>
            <person name="Du R."/>
            <person name="Wang X."/>
            <person name="Sun T."/>
            <person name="Guo L."/>
            <person name="Liang H."/>
            <person name="Lu P."/>
            <person name="Wu Y."/>
            <person name="Zhang Z."/>
            <person name="Ro D.K."/>
            <person name="Shang Y."/>
            <person name="Huang S."/>
            <person name="Yan J."/>
        </authorList>
    </citation>
    <scope>NUCLEOTIDE SEQUENCE [LARGE SCALE GENOMIC DNA]</scope>
    <source>
        <strain evidence="1">Ta-2019</strain>
    </source>
</reference>
<dbReference type="AlphaFoldDB" id="A0AA38CA41"/>
<organism evidence="1 2">
    <name type="scientific">Taxus chinensis</name>
    <name type="common">Chinese yew</name>
    <name type="synonym">Taxus wallichiana var. chinensis</name>
    <dbReference type="NCBI Taxonomy" id="29808"/>
    <lineage>
        <taxon>Eukaryota</taxon>
        <taxon>Viridiplantae</taxon>
        <taxon>Streptophyta</taxon>
        <taxon>Embryophyta</taxon>
        <taxon>Tracheophyta</taxon>
        <taxon>Spermatophyta</taxon>
        <taxon>Pinopsida</taxon>
        <taxon>Pinidae</taxon>
        <taxon>Conifers II</taxon>
        <taxon>Cupressales</taxon>
        <taxon>Taxaceae</taxon>
        <taxon>Taxus</taxon>
    </lineage>
</organism>
<proteinExistence type="predicted"/>
<protein>
    <submittedName>
        <fullName evidence="1">Uncharacterized protein</fullName>
    </submittedName>
</protein>